<evidence type="ECO:0000313" key="17">
    <source>
        <dbReference type="EMBL" id="UYW00864.1"/>
    </source>
</evidence>
<keyword evidence="9 13" id="KW-0798">TonB box</keyword>
<evidence type="ECO:0000256" key="3">
    <source>
        <dbReference type="ARBA" id="ARBA00022452"/>
    </source>
</evidence>
<evidence type="ECO:0000256" key="8">
    <source>
        <dbReference type="ARBA" id="ARBA00023065"/>
    </source>
</evidence>
<dbReference type="RefSeq" id="WP_264433047.1">
    <property type="nucleotide sequence ID" value="NZ_CP081495.1"/>
</dbReference>
<comment type="similarity">
    <text evidence="12 13">Belongs to the TonB-dependent receptor family.</text>
</comment>
<dbReference type="InterPro" id="IPR036942">
    <property type="entry name" value="Beta-barrel_TonB_sf"/>
</dbReference>
<keyword evidence="17" id="KW-0675">Receptor</keyword>
<keyword evidence="2 12" id="KW-0813">Transport</keyword>
<evidence type="ECO:0000256" key="13">
    <source>
        <dbReference type="RuleBase" id="RU003357"/>
    </source>
</evidence>
<evidence type="ECO:0000256" key="5">
    <source>
        <dbReference type="ARBA" id="ARBA00022692"/>
    </source>
</evidence>
<dbReference type="Gene3D" id="2.40.170.20">
    <property type="entry name" value="TonB-dependent receptor, beta-barrel domain"/>
    <property type="match status" value="1"/>
</dbReference>
<evidence type="ECO:0000256" key="2">
    <source>
        <dbReference type="ARBA" id="ARBA00022448"/>
    </source>
</evidence>
<evidence type="ECO:0000256" key="10">
    <source>
        <dbReference type="ARBA" id="ARBA00023136"/>
    </source>
</evidence>
<keyword evidence="5 12" id="KW-0812">Transmembrane</keyword>
<evidence type="ECO:0000313" key="18">
    <source>
        <dbReference type="Proteomes" id="UP001163328"/>
    </source>
</evidence>
<proteinExistence type="inferred from homology"/>
<evidence type="ECO:0000256" key="11">
    <source>
        <dbReference type="ARBA" id="ARBA00023237"/>
    </source>
</evidence>
<keyword evidence="8" id="KW-0406">Ion transport</keyword>
<evidence type="ECO:0000259" key="15">
    <source>
        <dbReference type="Pfam" id="PF00593"/>
    </source>
</evidence>
<evidence type="ECO:0000256" key="4">
    <source>
        <dbReference type="ARBA" id="ARBA00022496"/>
    </source>
</evidence>
<feature type="signal peptide" evidence="14">
    <location>
        <begin position="1"/>
        <end position="18"/>
    </location>
</feature>
<dbReference type="PANTHER" id="PTHR32552:SF68">
    <property type="entry name" value="FERRICHROME OUTER MEMBRANE TRANSPORTER_PHAGE RECEPTOR"/>
    <property type="match status" value="1"/>
</dbReference>
<evidence type="ECO:0000256" key="1">
    <source>
        <dbReference type="ARBA" id="ARBA00004571"/>
    </source>
</evidence>
<dbReference type="InterPro" id="IPR039426">
    <property type="entry name" value="TonB-dep_rcpt-like"/>
</dbReference>
<protein>
    <submittedName>
        <fullName evidence="17">TonB-dependent receptor</fullName>
    </submittedName>
</protein>
<dbReference type="SUPFAM" id="SSF56935">
    <property type="entry name" value="Porins"/>
    <property type="match status" value="1"/>
</dbReference>
<evidence type="ECO:0000256" key="6">
    <source>
        <dbReference type="ARBA" id="ARBA00022729"/>
    </source>
</evidence>
<name>A0ABY6LZM5_9FLAO</name>
<evidence type="ECO:0000259" key="16">
    <source>
        <dbReference type="Pfam" id="PF07715"/>
    </source>
</evidence>
<feature type="chain" id="PRO_5045543699" evidence="14">
    <location>
        <begin position="19"/>
        <end position="730"/>
    </location>
</feature>
<evidence type="ECO:0000256" key="14">
    <source>
        <dbReference type="SAM" id="SignalP"/>
    </source>
</evidence>
<feature type="domain" description="TonB-dependent receptor plug" evidence="16">
    <location>
        <begin position="53"/>
        <end position="149"/>
    </location>
</feature>
<keyword evidence="3 12" id="KW-1134">Transmembrane beta strand</keyword>
<dbReference type="Pfam" id="PF00593">
    <property type="entry name" value="TonB_dep_Rec_b-barrel"/>
    <property type="match status" value="1"/>
</dbReference>
<dbReference type="PROSITE" id="PS52016">
    <property type="entry name" value="TONB_DEPENDENT_REC_3"/>
    <property type="match status" value="1"/>
</dbReference>
<gene>
    <name evidence="17" type="ORF">K5I29_10170</name>
</gene>
<dbReference type="Pfam" id="PF07715">
    <property type="entry name" value="Plug"/>
    <property type="match status" value="1"/>
</dbReference>
<evidence type="ECO:0000256" key="12">
    <source>
        <dbReference type="PROSITE-ProRule" id="PRU01360"/>
    </source>
</evidence>
<evidence type="ECO:0000256" key="9">
    <source>
        <dbReference type="ARBA" id="ARBA00023077"/>
    </source>
</evidence>
<sequence>MKRIYILCCVLLFVGAHAQQKDTINDNYLHEIIIEKFIVKNSDYSNKMPLKAIENPQVYSSIDKQVLENQSIFTIDEAYRNVTGLQKMWGATNRAGDGGSYVSLRGFTTNNSLRNGLIGPVSTTIDAVNIEKIEVLKGPSATLFGSAASSYGGVVNRVTKTPYDSLGGNVSVSGGSYNFYRAQADINTPLTKDKRLLFRLNTAYTTEGTFQMKNANNRSFAFTPVVTYKVNDKLDLKFEYELFKTKSTAETAFFYLSKATTGVTNMKDLASLGLDYKQSYMGKGLYTDATVSNLFAQGTYKINNHIKSSTHVNTSYSKSDGYGPYFSLSLNPADNLLYVNRADQSTDNSKKEYFQVQQNFNFDYRFGEMRNRTVVGFDYMAVKDRIRYIYLENGNFDAVPASGYSDYGNFNKNSLAEAYAKGPVSTYNQLGNTDVISGYISNVFTPLPGFNIMAGVRYEHNHFKGGSLWVNELPAYKQASWSPKLGLVYELVKNRFSVFGNYQNSFKSNGYYYSDAEGNSSLADPEKANQVEGGFKTNLFRGRLNASLSYYNIDVKNTLYILGYIPETFNAYQDQSGKLNSQGVELEVNAYLLKGFSFIGGISYNHSKFIKADPTVQGRRPYTAGSPWLANFNASYEFLEGNLKGLGFGIGGNYASNNRILNQWDTTTNTENIFTLPNYFILNANAYYDAKKFRIAVKVDNLTNEKYWVGFSTANPQKLLNATATLTYKF</sequence>
<keyword evidence="7" id="KW-0408">Iron</keyword>
<dbReference type="InterPro" id="IPR000531">
    <property type="entry name" value="Beta-barrel_TonB"/>
</dbReference>
<keyword evidence="6 14" id="KW-0732">Signal</keyword>
<keyword evidence="10 12" id="KW-0472">Membrane</keyword>
<comment type="subcellular location">
    <subcellularLocation>
        <location evidence="1 12">Cell outer membrane</location>
        <topology evidence="1 12">Multi-pass membrane protein</topology>
    </subcellularLocation>
</comment>
<dbReference type="CDD" id="cd01347">
    <property type="entry name" value="ligand_gated_channel"/>
    <property type="match status" value="1"/>
</dbReference>
<dbReference type="EMBL" id="CP081495">
    <property type="protein sequence ID" value="UYW00864.1"/>
    <property type="molecule type" value="Genomic_DNA"/>
</dbReference>
<accession>A0ABY6LZM5</accession>
<feature type="domain" description="TonB-dependent receptor-like beta-barrel" evidence="15">
    <location>
        <begin position="284"/>
        <end position="702"/>
    </location>
</feature>
<dbReference type="InterPro" id="IPR012910">
    <property type="entry name" value="Plug_dom"/>
</dbReference>
<keyword evidence="4" id="KW-0410">Iron transport</keyword>
<reference evidence="17" key="1">
    <citation type="submission" date="2021-08" db="EMBL/GenBank/DDBJ databases">
        <title>Flavobacterium sp. strain CC-SYL302.</title>
        <authorList>
            <person name="Lin S.-Y."/>
            <person name="Lee T.-H."/>
            <person name="Young C.-C."/>
        </authorList>
    </citation>
    <scope>NUCLEOTIDE SEQUENCE</scope>
    <source>
        <strain evidence="17">CC-SYL302</strain>
    </source>
</reference>
<keyword evidence="18" id="KW-1185">Reference proteome</keyword>
<dbReference type="Proteomes" id="UP001163328">
    <property type="component" value="Chromosome"/>
</dbReference>
<dbReference type="Gene3D" id="2.170.130.10">
    <property type="entry name" value="TonB-dependent receptor, plug domain"/>
    <property type="match status" value="1"/>
</dbReference>
<dbReference type="PANTHER" id="PTHR32552">
    <property type="entry name" value="FERRICHROME IRON RECEPTOR-RELATED"/>
    <property type="match status" value="1"/>
</dbReference>
<evidence type="ECO:0000256" key="7">
    <source>
        <dbReference type="ARBA" id="ARBA00023004"/>
    </source>
</evidence>
<keyword evidence="11 12" id="KW-0998">Cell outer membrane</keyword>
<organism evidence="17 18">
    <name type="scientific">Flavobacterium agricola</name>
    <dbReference type="NCBI Taxonomy" id="2870839"/>
    <lineage>
        <taxon>Bacteria</taxon>
        <taxon>Pseudomonadati</taxon>
        <taxon>Bacteroidota</taxon>
        <taxon>Flavobacteriia</taxon>
        <taxon>Flavobacteriales</taxon>
        <taxon>Flavobacteriaceae</taxon>
        <taxon>Flavobacterium</taxon>
    </lineage>
</organism>
<dbReference type="InterPro" id="IPR037066">
    <property type="entry name" value="Plug_dom_sf"/>
</dbReference>